<dbReference type="InterPro" id="IPR010994">
    <property type="entry name" value="RuvA_2-like"/>
</dbReference>
<gene>
    <name evidence="3" type="ORF">GCM10009092_32510</name>
</gene>
<dbReference type="InterPro" id="IPR004509">
    <property type="entry name" value="Competence_ComEA_HhH"/>
</dbReference>
<name>A0ABN0XJB7_9ALTE</name>
<proteinExistence type="predicted"/>
<dbReference type="PANTHER" id="PTHR21180:SF32">
    <property type="entry name" value="ENDONUCLEASE_EXONUCLEASE_PHOSPHATASE FAMILY DOMAIN-CONTAINING PROTEIN 1"/>
    <property type="match status" value="1"/>
</dbReference>
<dbReference type="EMBL" id="BAAAEI010000020">
    <property type="protein sequence ID" value="GAA0365634.1"/>
    <property type="molecule type" value="Genomic_DNA"/>
</dbReference>
<evidence type="ECO:0000259" key="2">
    <source>
        <dbReference type="SMART" id="SM00278"/>
    </source>
</evidence>
<keyword evidence="4" id="KW-1185">Reference proteome</keyword>
<dbReference type="InterPro" id="IPR051675">
    <property type="entry name" value="Endo/Exo/Phosphatase_dom_1"/>
</dbReference>
<feature type="domain" description="Helix-hairpin-helix DNA-binding motif class 1" evidence="2">
    <location>
        <begin position="48"/>
        <end position="67"/>
    </location>
</feature>
<reference evidence="3 4" key="1">
    <citation type="journal article" date="2019" name="Int. J. Syst. Evol. Microbiol.">
        <title>The Global Catalogue of Microorganisms (GCM) 10K type strain sequencing project: providing services to taxonomists for standard genome sequencing and annotation.</title>
        <authorList>
            <consortium name="The Broad Institute Genomics Platform"/>
            <consortium name="The Broad Institute Genome Sequencing Center for Infectious Disease"/>
            <person name="Wu L."/>
            <person name="Ma J."/>
        </authorList>
    </citation>
    <scope>NUCLEOTIDE SEQUENCE [LARGE SCALE GENOMIC DNA]</scope>
    <source>
        <strain evidence="3 4">JCM 13378</strain>
    </source>
</reference>
<dbReference type="Gene3D" id="1.10.150.280">
    <property type="entry name" value="AF1531-like domain"/>
    <property type="match status" value="1"/>
</dbReference>
<dbReference type="InterPro" id="IPR003583">
    <property type="entry name" value="Hlx-hairpin-Hlx_DNA-bd_motif"/>
</dbReference>
<evidence type="ECO:0000313" key="4">
    <source>
        <dbReference type="Proteomes" id="UP001501757"/>
    </source>
</evidence>
<feature type="signal peptide" evidence="1">
    <location>
        <begin position="1"/>
        <end position="20"/>
    </location>
</feature>
<evidence type="ECO:0000256" key="1">
    <source>
        <dbReference type="SAM" id="SignalP"/>
    </source>
</evidence>
<evidence type="ECO:0000313" key="3">
    <source>
        <dbReference type="EMBL" id="GAA0365634.1"/>
    </source>
</evidence>
<dbReference type="NCBIfam" id="TIGR00426">
    <property type="entry name" value="competence protein ComEA helix-hairpin-helix repeat region"/>
    <property type="match status" value="1"/>
</dbReference>
<keyword evidence="1" id="KW-0732">Signal</keyword>
<dbReference type="Proteomes" id="UP001501757">
    <property type="component" value="Unassembled WGS sequence"/>
</dbReference>
<comment type="caution">
    <text evidence="3">The sequence shown here is derived from an EMBL/GenBank/DDBJ whole genome shotgun (WGS) entry which is preliminary data.</text>
</comment>
<protein>
    <recommendedName>
        <fullName evidence="2">Helix-hairpin-helix DNA-binding motif class 1 domain-containing protein</fullName>
    </recommendedName>
</protein>
<sequence>MKKYLLLSLLMLGITAPALASDKDVTKDRAVQTEASMSAINVNTASAKELMQLPGIGKSKAEAIVKYRQDNGNFQSIEDLAKIQGIGKQTVKALIGKATVK</sequence>
<dbReference type="SUPFAM" id="SSF47781">
    <property type="entry name" value="RuvA domain 2-like"/>
    <property type="match status" value="1"/>
</dbReference>
<accession>A0ABN0XJB7</accession>
<dbReference type="RefSeq" id="WP_102796586.1">
    <property type="nucleotide sequence ID" value="NZ_BAAAEI010000020.1"/>
</dbReference>
<feature type="chain" id="PRO_5045392541" description="Helix-hairpin-helix DNA-binding motif class 1 domain-containing protein" evidence="1">
    <location>
        <begin position="21"/>
        <end position="101"/>
    </location>
</feature>
<dbReference type="Pfam" id="PF12836">
    <property type="entry name" value="HHH_3"/>
    <property type="match status" value="1"/>
</dbReference>
<dbReference type="PANTHER" id="PTHR21180">
    <property type="entry name" value="ENDONUCLEASE/EXONUCLEASE/PHOSPHATASE FAMILY DOMAIN-CONTAINING PROTEIN 1"/>
    <property type="match status" value="1"/>
</dbReference>
<dbReference type="SMART" id="SM00278">
    <property type="entry name" value="HhH1"/>
    <property type="match status" value="2"/>
</dbReference>
<feature type="domain" description="Helix-hairpin-helix DNA-binding motif class 1" evidence="2">
    <location>
        <begin position="78"/>
        <end position="97"/>
    </location>
</feature>
<organism evidence="3 4">
    <name type="scientific">Bowmanella denitrificans</name>
    <dbReference type="NCBI Taxonomy" id="366582"/>
    <lineage>
        <taxon>Bacteria</taxon>
        <taxon>Pseudomonadati</taxon>
        <taxon>Pseudomonadota</taxon>
        <taxon>Gammaproteobacteria</taxon>
        <taxon>Alteromonadales</taxon>
        <taxon>Alteromonadaceae</taxon>
        <taxon>Bowmanella</taxon>
    </lineage>
</organism>